<comment type="caution">
    <text evidence="5">The sequence shown here is derived from an EMBL/GenBank/DDBJ whole genome shotgun (WGS) entry which is preliminary data.</text>
</comment>
<evidence type="ECO:0000256" key="3">
    <source>
        <dbReference type="PROSITE-ProRule" id="PRU10038"/>
    </source>
</evidence>
<dbReference type="InterPro" id="IPR013094">
    <property type="entry name" value="AB_hydrolase_3"/>
</dbReference>
<dbReference type="Gene3D" id="3.40.50.1820">
    <property type="entry name" value="alpha/beta hydrolase"/>
    <property type="match status" value="1"/>
</dbReference>
<name>A0ABQ3PJ66_9ACTN</name>
<protein>
    <submittedName>
        <fullName evidence="5">Lipase/esterase</fullName>
    </submittedName>
</protein>
<feature type="domain" description="Alpha/beta hydrolase fold-3" evidence="4">
    <location>
        <begin position="76"/>
        <end position="277"/>
    </location>
</feature>
<organism evidence="5 6">
    <name type="scientific">Streptomyces hydrogenans</name>
    <dbReference type="NCBI Taxonomy" id="1873719"/>
    <lineage>
        <taxon>Bacteria</taxon>
        <taxon>Bacillati</taxon>
        <taxon>Actinomycetota</taxon>
        <taxon>Actinomycetes</taxon>
        <taxon>Kitasatosporales</taxon>
        <taxon>Streptomycetaceae</taxon>
        <taxon>Streptomyces</taxon>
    </lineage>
</organism>
<proteinExistence type="inferred from homology"/>
<dbReference type="InterPro" id="IPR033140">
    <property type="entry name" value="Lipase_GDXG_put_SER_AS"/>
</dbReference>
<gene>
    <name evidence="5" type="ORF">Shyd_64040</name>
</gene>
<evidence type="ECO:0000313" key="6">
    <source>
        <dbReference type="Proteomes" id="UP001052739"/>
    </source>
</evidence>
<dbReference type="Proteomes" id="UP001052739">
    <property type="component" value="Unassembled WGS sequence"/>
</dbReference>
<keyword evidence="6" id="KW-1185">Reference proteome</keyword>
<dbReference type="Pfam" id="PF07859">
    <property type="entry name" value="Abhydrolase_3"/>
    <property type="match status" value="1"/>
</dbReference>
<reference evidence="5" key="1">
    <citation type="submission" date="2024-05" db="EMBL/GenBank/DDBJ databases">
        <title>Whole genome shotgun sequence of Streptomyces hydrogenans NBRC 13475.</title>
        <authorList>
            <person name="Komaki H."/>
            <person name="Tamura T."/>
        </authorList>
    </citation>
    <scope>NUCLEOTIDE SEQUENCE</scope>
    <source>
        <strain evidence="5">NBRC 13475</strain>
    </source>
</reference>
<dbReference type="PROSITE" id="PS01174">
    <property type="entry name" value="LIPASE_GDXG_SER"/>
    <property type="match status" value="1"/>
</dbReference>
<dbReference type="PANTHER" id="PTHR48081">
    <property type="entry name" value="AB HYDROLASE SUPERFAMILY PROTEIN C4A8.06C"/>
    <property type="match status" value="1"/>
</dbReference>
<accession>A0ABQ3PJ66</accession>
<evidence type="ECO:0000256" key="1">
    <source>
        <dbReference type="ARBA" id="ARBA00010515"/>
    </source>
</evidence>
<evidence type="ECO:0000256" key="2">
    <source>
        <dbReference type="ARBA" id="ARBA00022801"/>
    </source>
</evidence>
<keyword evidence="2" id="KW-0378">Hydrolase</keyword>
<dbReference type="EMBL" id="BNDW01000068">
    <property type="protein sequence ID" value="GHI25033.1"/>
    <property type="molecule type" value="Genomic_DNA"/>
</dbReference>
<dbReference type="InterPro" id="IPR029058">
    <property type="entry name" value="AB_hydrolase_fold"/>
</dbReference>
<dbReference type="PANTHER" id="PTHR48081:SF8">
    <property type="entry name" value="ALPHA_BETA HYDROLASE FOLD-3 DOMAIN-CONTAINING PROTEIN-RELATED"/>
    <property type="match status" value="1"/>
</dbReference>
<dbReference type="InterPro" id="IPR050300">
    <property type="entry name" value="GDXG_lipolytic_enzyme"/>
</dbReference>
<comment type="similarity">
    <text evidence="1">Belongs to the 'GDXG' lipolytic enzyme family.</text>
</comment>
<evidence type="ECO:0000313" key="5">
    <source>
        <dbReference type="EMBL" id="GHI25033.1"/>
    </source>
</evidence>
<evidence type="ECO:0000259" key="4">
    <source>
        <dbReference type="Pfam" id="PF07859"/>
    </source>
</evidence>
<dbReference type="RefSeq" id="WP_226652482.1">
    <property type="nucleotide sequence ID" value="NZ_BNBS01000001.1"/>
</dbReference>
<sequence length="304" mass="32168">MNPPTPEVRALIDLATGQFPPLGTTMTDIAEVRAFFAARPRPAGPPLPVARVTDRDADGVPVRVYEPDTRADAPVILFCHGGGFVLCDLDSHDAFCRAVADATGATVVSADYRRAPEHPFPAAPEDAYTALLWAAGTYPGRRLAVAGDSAGAHLATVVALLARDRGGPRLAFQALYYPMLDPTRSRPSHRENGQGYFLTADHLRWYWDAYLPDPGDRTLPHAAPLAHADLAGLPPAHVVTAGLDPLRDEGVAYAEALAAAGVPVEHHHYAGMFHGFLSMAGGLPEGAGARATAFAVLRAALADH</sequence>
<feature type="active site" evidence="3">
    <location>
        <position position="149"/>
    </location>
</feature>
<dbReference type="SUPFAM" id="SSF53474">
    <property type="entry name" value="alpha/beta-Hydrolases"/>
    <property type="match status" value="1"/>
</dbReference>